<name>A0A921R8A2_SORBI</name>
<protein>
    <submittedName>
        <fullName evidence="1">Uncharacterized protein</fullName>
    </submittedName>
</protein>
<evidence type="ECO:0000313" key="2">
    <source>
        <dbReference type="Proteomes" id="UP000807115"/>
    </source>
</evidence>
<reference evidence="1" key="1">
    <citation type="journal article" date="2019" name="BMC Genomics">
        <title>A new reference genome for Sorghum bicolor reveals high levels of sequence similarity between sweet and grain genotypes: implications for the genetics of sugar metabolism.</title>
        <authorList>
            <person name="Cooper E.A."/>
            <person name="Brenton Z.W."/>
            <person name="Flinn B.S."/>
            <person name="Jenkins J."/>
            <person name="Shu S."/>
            <person name="Flowers D."/>
            <person name="Luo F."/>
            <person name="Wang Y."/>
            <person name="Xia P."/>
            <person name="Barry K."/>
            <person name="Daum C."/>
            <person name="Lipzen A."/>
            <person name="Yoshinaga Y."/>
            <person name="Schmutz J."/>
            <person name="Saski C."/>
            <person name="Vermerris W."/>
            <person name="Kresovich S."/>
        </authorList>
    </citation>
    <scope>NUCLEOTIDE SEQUENCE</scope>
</reference>
<organism evidence="1 2">
    <name type="scientific">Sorghum bicolor</name>
    <name type="common">Sorghum</name>
    <name type="synonym">Sorghum vulgare</name>
    <dbReference type="NCBI Taxonomy" id="4558"/>
    <lineage>
        <taxon>Eukaryota</taxon>
        <taxon>Viridiplantae</taxon>
        <taxon>Streptophyta</taxon>
        <taxon>Embryophyta</taxon>
        <taxon>Tracheophyta</taxon>
        <taxon>Spermatophyta</taxon>
        <taxon>Magnoliopsida</taxon>
        <taxon>Liliopsida</taxon>
        <taxon>Poales</taxon>
        <taxon>Poaceae</taxon>
        <taxon>PACMAD clade</taxon>
        <taxon>Panicoideae</taxon>
        <taxon>Andropogonodae</taxon>
        <taxon>Andropogoneae</taxon>
        <taxon>Sorghinae</taxon>
        <taxon>Sorghum</taxon>
    </lineage>
</organism>
<dbReference type="Proteomes" id="UP000807115">
    <property type="component" value="Chromosome 4"/>
</dbReference>
<comment type="caution">
    <text evidence="1">The sequence shown here is derived from an EMBL/GenBank/DDBJ whole genome shotgun (WGS) entry which is preliminary data.</text>
</comment>
<accession>A0A921R8A2</accession>
<evidence type="ECO:0000313" key="1">
    <source>
        <dbReference type="EMBL" id="KAG0534426.1"/>
    </source>
</evidence>
<dbReference type="AlphaFoldDB" id="A0A921R8A2"/>
<gene>
    <name evidence="1" type="ORF">BDA96_04G279500</name>
</gene>
<reference evidence="1" key="2">
    <citation type="submission" date="2020-10" db="EMBL/GenBank/DDBJ databases">
        <authorList>
            <person name="Cooper E.A."/>
            <person name="Brenton Z.W."/>
            <person name="Flinn B.S."/>
            <person name="Jenkins J."/>
            <person name="Shu S."/>
            <person name="Flowers D."/>
            <person name="Luo F."/>
            <person name="Wang Y."/>
            <person name="Xia P."/>
            <person name="Barry K."/>
            <person name="Daum C."/>
            <person name="Lipzen A."/>
            <person name="Yoshinaga Y."/>
            <person name="Schmutz J."/>
            <person name="Saski C."/>
            <person name="Vermerris W."/>
            <person name="Kresovich S."/>
        </authorList>
    </citation>
    <scope>NUCLEOTIDE SEQUENCE</scope>
</reference>
<proteinExistence type="predicted"/>
<sequence>MPLKCSLNCLDGEPYFKGRFSPVEHQQHVIPALFGQHMTAYHKLVRIDRPNSLYLYEISLNSLLSATASACLSYLNL</sequence>
<dbReference type="EMBL" id="CM027683">
    <property type="protein sequence ID" value="KAG0534426.1"/>
    <property type="molecule type" value="Genomic_DNA"/>
</dbReference>